<feature type="chain" id="PRO_5047513127" description="LysM domain-containing protein" evidence="5">
    <location>
        <begin position="24"/>
        <end position="615"/>
    </location>
</feature>
<evidence type="ECO:0000256" key="2">
    <source>
        <dbReference type="ARBA" id="ARBA00022801"/>
    </source>
</evidence>
<dbReference type="Pfam" id="PF01183">
    <property type="entry name" value="Glyco_hydro_25"/>
    <property type="match status" value="1"/>
</dbReference>
<evidence type="ECO:0000256" key="4">
    <source>
        <dbReference type="SAM" id="MobiDB-lite"/>
    </source>
</evidence>
<dbReference type="EMBL" id="AP028127">
    <property type="protein sequence ID" value="BEH91650.1"/>
    <property type="molecule type" value="Genomic_DNA"/>
</dbReference>
<feature type="domain" description="LysM" evidence="6">
    <location>
        <begin position="314"/>
        <end position="358"/>
    </location>
</feature>
<dbReference type="PROSITE" id="PS51904">
    <property type="entry name" value="GLYCOSYL_HYDROL_F25_2"/>
    <property type="match status" value="1"/>
</dbReference>
<dbReference type="InterPro" id="IPR018077">
    <property type="entry name" value="Glyco_hydro_fam25_subgr"/>
</dbReference>
<keyword evidence="3" id="KW-0326">Glycosidase</keyword>
<dbReference type="PANTHER" id="PTHR33734:SF22">
    <property type="entry name" value="MEMBRANE-BOUND LYTIC MUREIN TRANSGLYCOSYLASE D"/>
    <property type="match status" value="1"/>
</dbReference>
<evidence type="ECO:0000256" key="1">
    <source>
        <dbReference type="ARBA" id="ARBA00010646"/>
    </source>
</evidence>
<feature type="domain" description="LysM" evidence="6">
    <location>
        <begin position="378"/>
        <end position="422"/>
    </location>
</feature>
<protein>
    <recommendedName>
        <fullName evidence="6">LysM domain-containing protein</fullName>
    </recommendedName>
</protein>
<reference evidence="7" key="1">
    <citation type="journal article" date="2024" name="Int. J. Syst. Evol. Microbiol.">
        <title>Turicibacter faecis sp. nov., isolated from faeces of heart failure mouse model.</title>
        <authorList>
            <person name="Imamura Y."/>
            <person name="Motooka D."/>
            <person name="Nakajima Y."/>
            <person name="Ito S."/>
            <person name="Kitakaze M."/>
            <person name="Iida T."/>
            <person name="Nakamura S."/>
        </authorList>
    </citation>
    <scope>NUCLEOTIDE SEQUENCE</scope>
    <source>
        <strain evidence="7">TC023</strain>
    </source>
</reference>
<feature type="signal peptide" evidence="5">
    <location>
        <begin position="1"/>
        <end position="23"/>
    </location>
</feature>
<dbReference type="InterPro" id="IPR002053">
    <property type="entry name" value="Glyco_hydro_25"/>
</dbReference>
<feature type="domain" description="LysM" evidence="6">
    <location>
        <begin position="506"/>
        <end position="550"/>
    </location>
</feature>
<evidence type="ECO:0000256" key="5">
    <source>
        <dbReference type="SAM" id="SignalP"/>
    </source>
</evidence>
<dbReference type="SUPFAM" id="SSF51445">
    <property type="entry name" value="(Trans)glycosidases"/>
    <property type="match status" value="1"/>
</dbReference>
<dbReference type="SUPFAM" id="SSF54106">
    <property type="entry name" value="LysM domain"/>
    <property type="match status" value="6"/>
</dbReference>
<dbReference type="InterPro" id="IPR036779">
    <property type="entry name" value="LysM_dom_sf"/>
</dbReference>
<dbReference type="RefSeq" id="WP_338617494.1">
    <property type="nucleotide sequence ID" value="NZ_AP028127.1"/>
</dbReference>
<proteinExistence type="inferred from homology"/>
<feature type="region of interest" description="Disordered" evidence="4">
    <location>
        <begin position="299"/>
        <end position="318"/>
    </location>
</feature>
<dbReference type="InterPro" id="IPR017853">
    <property type="entry name" value="GH"/>
</dbReference>
<dbReference type="Gene3D" id="3.20.20.80">
    <property type="entry name" value="Glycosidases"/>
    <property type="match status" value="1"/>
</dbReference>
<accession>A0ABM8IQJ3</accession>
<comment type="similarity">
    <text evidence="1">Belongs to the glycosyl hydrolase 25 family.</text>
</comment>
<dbReference type="Gene3D" id="3.10.350.10">
    <property type="entry name" value="LysM domain"/>
    <property type="match status" value="6"/>
</dbReference>
<dbReference type="Pfam" id="PF01476">
    <property type="entry name" value="LysM"/>
    <property type="match status" value="6"/>
</dbReference>
<dbReference type="SMART" id="SM00641">
    <property type="entry name" value="Glyco_25"/>
    <property type="match status" value="1"/>
</dbReference>
<sequence length="615" mass="64601">MKKFLVVTLSLVLSLITGFTAFAMSPSSETIYRGIDVSKWQGNINFYSVRDSGVEVVYIKSSQGHRMDPMFEANYAKAKEAGLKVGVYHYVTAESVQEARSEAAYFVSILEGKEIDCRLAMDFEYYGSLSTWEINEIGLAFLQTVESLSGKGAVVYSNLSSARYIWNNAVAQYPLWIAEYGVSQPRNNGKWTEWVGFQYSESGRVPGIYGSSVDLDYYTADIFLSDQGGIPTVPDHARPQVPSSSPTDVGTYTVQSGDTLSEIAARYGTTVNELVRLNGIQNPNLIYPGEVLKIRGAASVSGGTHSGSTTSGQGSYTVQSGDTLSEIAARYGTSVNALARLNGIQNPNLIYPGEVLKISGTAAVSGGSYSNATATSQETYTVRSGDTLSGIAARYGTSVNALARLNGIQNPNLIYPGEVLKISGTAAVSGGSYSNATATSQGTYTVRSGDTLSGIAARYGTSVNALARSNSIQNPNLIYPGEVLKISGTAAVSGGSNSNVTATSQGTYTVRSGDTLSGIAARYGTSANALARLNGIQNPNLIYAGEVLKISGTAAVSGGSNSGATASGQGTYTVRSGDTLSGIAARYGTSANALARLNGIQNPNLIYPGETLRLY</sequence>
<feature type="domain" description="LysM" evidence="6">
    <location>
        <begin position="250"/>
        <end position="294"/>
    </location>
</feature>
<dbReference type="PROSITE" id="PS51782">
    <property type="entry name" value="LYSM"/>
    <property type="match status" value="6"/>
</dbReference>
<organism evidence="7 8">
    <name type="scientific">Turicibacter faecis</name>
    <dbReference type="NCBI Taxonomy" id="2963365"/>
    <lineage>
        <taxon>Bacteria</taxon>
        <taxon>Bacillati</taxon>
        <taxon>Bacillota</taxon>
        <taxon>Erysipelotrichia</taxon>
        <taxon>Erysipelotrichales</taxon>
        <taxon>Turicibacteraceae</taxon>
        <taxon>Turicibacter</taxon>
    </lineage>
</organism>
<keyword evidence="8" id="KW-1185">Reference proteome</keyword>
<name>A0ABM8IQJ3_9FIRM</name>
<evidence type="ECO:0000256" key="3">
    <source>
        <dbReference type="ARBA" id="ARBA00023295"/>
    </source>
</evidence>
<dbReference type="SMART" id="SM00257">
    <property type="entry name" value="LysM"/>
    <property type="match status" value="6"/>
</dbReference>
<evidence type="ECO:0000259" key="6">
    <source>
        <dbReference type="PROSITE" id="PS51782"/>
    </source>
</evidence>
<evidence type="ECO:0000313" key="8">
    <source>
        <dbReference type="Proteomes" id="UP001432099"/>
    </source>
</evidence>
<dbReference type="InterPro" id="IPR018392">
    <property type="entry name" value="LysM"/>
</dbReference>
<evidence type="ECO:0000313" key="7">
    <source>
        <dbReference type="EMBL" id="BEH91650.1"/>
    </source>
</evidence>
<dbReference type="PANTHER" id="PTHR33734">
    <property type="entry name" value="LYSM DOMAIN-CONTAINING GPI-ANCHORED PROTEIN 2"/>
    <property type="match status" value="1"/>
</dbReference>
<feature type="domain" description="LysM" evidence="6">
    <location>
        <begin position="442"/>
        <end position="486"/>
    </location>
</feature>
<gene>
    <name evidence="7" type="ORF">T23_17520</name>
</gene>
<dbReference type="CDD" id="cd00118">
    <property type="entry name" value="LysM"/>
    <property type="match status" value="6"/>
</dbReference>
<dbReference type="Proteomes" id="UP001432099">
    <property type="component" value="Chromosome"/>
</dbReference>
<keyword evidence="2" id="KW-0378">Hydrolase</keyword>
<keyword evidence="5" id="KW-0732">Signal</keyword>
<feature type="domain" description="LysM" evidence="6">
    <location>
        <begin position="570"/>
        <end position="614"/>
    </location>
</feature>